<dbReference type="Proteomes" id="UP000789390">
    <property type="component" value="Unassembled WGS sequence"/>
</dbReference>
<reference evidence="1" key="1">
    <citation type="submission" date="2021-11" db="EMBL/GenBank/DDBJ databases">
        <authorList>
            <person name="Schell T."/>
        </authorList>
    </citation>
    <scope>NUCLEOTIDE SEQUENCE</scope>
    <source>
        <strain evidence="1">M5</strain>
    </source>
</reference>
<sequence length="169" mass="19209">MTKDLIMRDRLFEKNKFLTQNSSTDHQLRILETSFEQKNRDKNWKNQGGSWEWRNFRMLLACLMALAAAIDESQMVVQVADLDVAEHRRHGGYYGGQRGYRHGGYGHGGYYGGHRWGRKRRSIEEEALSSDLEVAEGTHRGWGHRSGGYNGGWSGRRGGSTYGGYGYSG</sequence>
<gene>
    <name evidence="1" type="ORF">DGAL_LOCUS13571</name>
</gene>
<organism evidence="1 2">
    <name type="scientific">Daphnia galeata</name>
    <dbReference type="NCBI Taxonomy" id="27404"/>
    <lineage>
        <taxon>Eukaryota</taxon>
        <taxon>Metazoa</taxon>
        <taxon>Ecdysozoa</taxon>
        <taxon>Arthropoda</taxon>
        <taxon>Crustacea</taxon>
        <taxon>Branchiopoda</taxon>
        <taxon>Diplostraca</taxon>
        <taxon>Cladocera</taxon>
        <taxon>Anomopoda</taxon>
        <taxon>Daphniidae</taxon>
        <taxon>Daphnia</taxon>
    </lineage>
</organism>
<evidence type="ECO:0000313" key="2">
    <source>
        <dbReference type="Proteomes" id="UP000789390"/>
    </source>
</evidence>
<dbReference type="AlphaFoldDB" id="A0A8J2RSN8"/>
<proteinExistence type="predicted"/>
<name>A0A8J2RSN8_9CRUS</name>
<evidence type="ECO:0000313" key="1">
    <source>
        <dbReference type="EMBL" id="CAH0110072.1"/>
    </source>
</evidence>
<dbReference type="EMBL" id="CAKKLH010000299">
    <property type="protein sequence ID" value="CAH0110072.1"/>
    <property type="molecule type" value="Genomic_DNA"/>
</dbReference>
<protein>
    <submittedName>
        <fullName evidence="1">Uncharacterized protein</fullName>
    </submittedName>
</protein>
<keyword evidence="2" id="KW-1185">Reference proteome</keyword>
<accession>A0A8J2RSN8</accession>
<comment type="caution">
    <text evidence="1">The sequence shown here is derived from an EMBL/GenBank/DDBJ whole genome shotgun (WGS) entry which is preliminary data.</text>
</comment>